<proteinExistence type="predicted"/>
<protein>
    <submittedName>
        <fullName evidence="2">Uncharacterized protein</fullName>
    </submittedName>
</protein>
<dbReference type="RefSeq" id="XP_005651386.1">
    <property type="nucleotide sequence ID" value="XM_005651329.1"/>
</dbReference>
<accession>I0Z873</accession>
<sequence length="147" mass="15749">MDPTSPLNLDSLVPLRPALLDKGLGAINAMGKAAVQVANSLDHAVEHLFEGWSVSPPAEKRSSAGVKGVAAQLQALLDEKAKLASDNARLAFENSSLQELLEYTVSAVGDDPCYEDSSCHMSTEGEWEAPPEHMDFVDDHKEDCASE</sequence>
<evidence type="ECO:0000313" key="2">
    <source>
        <dbReference type="EMBL" id="EIE26842.1"/>
    </source>
</evidence>
<keyword evidence="3" id="KW-1185">Reference proteome</keyword>
<comment type="caution">
    <text evidence="2">The sequence shown here is derived from an EMBL/GenBank/DDBJ whole genome shotgun (WGS) entry which is preliminary data.</text>
</comment>
<name>I0Z873_COCSC</name>
<gene>
    <name evidence="2" type="ORF">COCSUDRAFT_59349</name>
</gene>
<dbReference type="OrthoDB" id="514819at2759"/>
<reference evidence="2 3" key="1">
    <citation type="journal article" date="2012" name="Genome Biol.">
        <title>The genome of the polar eukaryotic microalga coccomyxa subellipsoidea reveals traits of cold adaptation.</title>
        <authorList>
            <person name="Blanc G."/>
            <person name="Agarkova I."/>
            <person name="Grimwood J."/>
            <person name="Kuo A."/>
            <person name="Brueggeman A."/>
            <person name="Dunigan D."/>
            <person name="Gurnon J."/>
            <person name="Ladunga I."/>
            <person name="Lindquist E."/>
            <person name="Lucas S."/>
            <person name="Pangilinan J."/>
            <person name="Proschold T."/>
            <person name="Salamov A."/>
            <person name="Schmutz J."/>
            <person name="Weeks D."/>
            <person name="Yamada T."/>
            <person name="Claverie J.M."/>
            <person name="Grigoriev I."/>
            <person name="Van Etten J."/>
            <person name="Lomsadze A."/>
            <person name="Borodovsky M."/>
        </authorList>
    </citation>
    <scope>NUCLEOTIDE SEQUENCE [LARGE SCALE GENOMIC DNA]</scope>
    <source>
        <strain evidence="2 3">C-169</strain>
    </source>
</reference>
<feature type="compositionally biased region" description="Basic and acidic residues" evidence="1">
    <location>
        <begin position="130"/>
        <end position="147"/>
    </location>
</feature>
<dbReference type="EMBL" id="AGSI01000002">
    <property type="protein sequence ID" value="EIE26842.1"/>
    <property type="molecule type" value="Genomic_DNA"/>
</dbReference>
<dbReference type="GeneID" id="17044852"/>
<dbReference type="Proteomes" id="UP000007264">
    <property type="component" value="Unassembled WGS sequence"/>
</dbReference>
<dbReference type="KEGG" id="csl:COCSUDRAFT_59349"/>
<dbReference type="AlphaFoldDB" id="I0Z873"/>
<feature type="region of interest" description="Disordered" evidence="1">
    <location>
        <begin position="119"/>
        <end position="147"/>
    </location>
</feature>
<evidence type="ECO:0000256" key="1">
    <source>
        <dbReference type="SAM" id="MobiDB-lite"/>
    </source>
</evidence>
<organism evidence="2 3">
    <name type="scientific">Coccomyxa subellipsoidea (strain C-169)</name>
    <name type="common">Green microalga</name>
    <dbReference type="NCBI Taxonomy" id="574566"/>
    <lineage>
        <taxon>Eukaryota</taxon>
        <taxon>Viridiplantae</taxon>
        <taxon>Chlorophyta</taxon>
        <taxon>core chlorophytes</taxon>
        <taxon>Trebouxiophyceae</taxon>
        <taxon>Trebouxiophyceae incertae sedis</taxon>
        <taxon>Coccomyxaceae</taxon>
        <taxon>Coccomyxa</taxon>
        <taxon>Coccomyxa subellipsoidea</taxon>
    </lineage>
</organism>
<evidence type="ECO:0000313" key="3">
    <source>
        <dbReference type="Proteomes" id="UP000007264"/>
    </source>
</evidence>